<gene>
    <name evidence="6" type="ORF">SAMN05421747_11336</name>
</gene>
<keyword evidence="2" id="KW-0479">Metal-binding</keyword>
<dbReference type="PANTHER" id="PTHR42693">
    <property type="entry name" value="ARYLSULFATASE FAMILY MEMBER"/>
    <property type="match status" value="1"/>
</dbReference>
<evidence type="ECO:0000256" key="2">
    <source>
        <dbReference type="ARBA" id="ARBA00022723"/>
    </source>
</evidence>
<dbReference type="PANTHER" id="PTHR42693:SF53">
    <property type="entry name" value="ENDO-4-O-SULFATASE"/>
    <property type="match status" value="1"/>
</dbReference>
<evidence type="ECO:0000256" key="4">
    <source>
        <dbReference type="ARBA" id="ARBA00022837"/>
    </source>
</evidence>
<dbReference type="InterPro" id="IPR017850">
    <property type="entry name" value="Alkaline_phosphatase_core_sf"/>
</dbReference>
<dbReference type="GO" id="GO:0004065">
    <property type="term" value="F:arylsulfatase activity"/>
    <property type="evidence" value="ECO:0007669"/>
    <property type="project" value="TreeGrafter"/>
</dbReference>
<dbReference type="EMBL" id="FOLL01000013">
    <property type="protein sequence ID" value="SFC51680.1"/>
    <property type="molecule type" value="Genomic_DNA"/>
</dbReference>
<dbReference type="GO" id="GO:0046872">
    <property type="term" value="F:metal ion binding"/>
    <property type="evidence" value="ECO:0007669"/>
    <property type="project" value="UniProtKB-KW"/>
</dbReference>
<name>A0A1I1K239_9SPHI</name>
<dbReference type="Gene3D" id="3.40.720.10">
    <property type="entry name" value="Alkaline Phosphatase, subunit A"/>
    <property type="match status" value="1"/>
</dbReference>
<organism evidence="6 7">
    <name type="scientific">Parapedobacter composti</name>
    <dbReference type="NCBI Taxonomy" id="623281"/>
    <lineage>
        <taxon>Bacteria</taxon>
        <taxon>Pseudomonadati</taxon>
        <taxon>Bacteroidota</taxon>
        <taxon>Sphingobacteriia</taxon>
        <taxon>Sphingobacteriales</taxon>
        <taxon>Sphingobacteriaceae</taxon>
        <taxon>Parapedobacter</taxon>
    </lineage>
</organism>
<dbReference type="AlphaFoldDB" id="A0A1I1K239"/>
<evidence type="ECO:0000256" key="3">
    <source>
        <dbReference type="ARBA" id="ARBA00022801"/>
    </source>
</evidence>
<dbReference type="InterPro" id="IPR050738">
    <property type="entry name" value="Sulfatase"/>
</dbReference>
<dbReference type="Pfam" id="PF00884">
    <property type="entry name" value="Sulfatase"/>
    <property type="match status" value="1"/>
</dbReference>
<dbReference type="Proteomes" id="UP000199577">
    <property type="component" value="Unassembled WGS sequence"/>
</dbReference>
<accession>A0A1I1K239</accession>
<keyword evidence="4" id="KW-0106">Calcium</keyword>
<dbReference type="STRING" id="623281.SAMN05421747_11336"/>
<evidence type="ECO:0000313" key="6">
    <source>
        <dbReference type="EMBL" id="SFC51680.1"/>
    </source>
</evidence>
<protein>
    <submittedName>
        <fullName evidence="6">Arylsulfatase A</fullName>
    </submittedName>
</protein>
<evidence type="ECO:0000259" key="5">
    <source>
        <dbReference type="Pfam" id="PF00884"/>
    </source>
</evidence>
<keyword evidence="3" id="KW-0378">Hydrolase</keyword>
<dbReference type="InterPro" id="IPR000917">
    <property type="entry name" value="Sulfatase_N"/>
</dbReference>
<keyword evidence="7" id="KW-1185">Reference proteome</keyword>
<evidence type="ECO:0000313" key="7">
    <source>
        <dbReference type="Proteomes" id="UP000199577"/>
    </source>
</evidence>
<dbReference type="SUPFAM" id="SSF53649">
    <property type="entry name" value="Alkaline phosphatase-like"/>
    <property type="match status" value="1"/>
</dbReference>
<reference evidence="7" key="1">
    <citation type="submission" date="2016-10" db="EMBL/GenBank/DDBJ databases">
        <authorList>
            <person name="Varghese N."/>
            <person name="Submissions S."/>
        </authorList>
    </citation>
    <scope>NUCLEOTIDE SEQUENCE [LARGE SCALE GENOMIC DNA]</scope>
    <source>
        <strain evidence="7">DSM 22900</strain>
    </source>
</reference>
<dbReference type="PROSITE" id="PS00523">
    <property type="entry name" value="SULFATASE_1"/>
    <property type="match status" value="1"/>
</dbReference>
<sequence length="447" mass="50639">MMKISLNKRYVLVLPAYLLILLQFVFNVTEAQEGVVDRRADKRPNIILIMADDMGMECLGTYGSTYHTPNLDHMAETGVKFNYAFAQAMCTPSRVQIMTGKYNYKNYTKFAHMDPHEKTFGHLAKEAGYKTAIMGKWQLGGGLDLPYHFGFEEYCLWQLNRAGSRYAKPLIQQNGKTLTTTNDDYGPDIFADYLLDFIERNKEEPFFAYYPMALVHGPFVPTPDSKEWAQDTALRHNPDFALFGDMVSYCDKIIGRIIGKLNELGLAENTIVLFTADNGTATAITTTMKDGSTVRGGKTQTIDTGIRVPLIVWGKYRYTGYETDNLVDFTDFMPTIADAIGATVPEAWDTDGVSFLPTVKGETPDNPRAWIFSHYDPKHSPGADKRAARFFRTHRYKLYHDGRFYDVAQDSAEKKPIAPGTGTDEAEQVRNMLQQQLDRLPPWQPMH</sequence>
<dbReference type="InterPro" id="IPR024607">
    <property type="entry name" value="Sulfatase_CS"/>
</dbReference>
<comment type="similarity">
    <text evidence="1">Belongs to the sulfatase family.</text>
</comment>
<feature type="domain" description="Sulfatase N-terminal" evidence="5">
    <location>
        <begin position="44"/>
        <end position="341"/>
    </location>
</feature>
<dbReference type="CDD" id="cd16151">
    <property type="entry name" value="sulfatase_like"/>
    <property type="match status" value="1"/>
</dbReference>
<proteinExistence type="inferred from homology"/>
<dbReference type="RefSeq" id="WP_211657605.1">
    <property type="nucleotide sequence ID" value="NZ_FOLL01000013.1"/>
</dbReference>
<evidence type="ECO:0000256" key="1">
    <source>
        <dbReference type="ARBA" id="ARBA00008779"/>
    </source>
</evidence>